<evidence type="ECO:0000256" key="9">
    <source>
        <dbReference type="RuleBase" id="RU004320"/>
    </source>
</evidence>
<name>A0ABX8B171_9BACT</name>
<evidence type="ECO:0000256" key="8">
    <source>
        <dbReference type="RuleBase" id="RU000673"/>
    </source>
</evidence>
<evidence type="ECO:0000256" key="4">
    <source>
        <dbReference type="ARBA" id="ARBA00022884"/>
    </source>
</evidence>
<comment type="catalytic activity">
    <reaction evidence="7 8">
        <text>an N-acyl-L-alpha-aminoacyl-tRNA + H2O = an N-acyl-L-amino acid + a tRNA + H(+)</text>
        <dbReference type="Rhea" id="RHEA:54448"/>
        <dbReference type="Rhea" id="RHEA-COMP:10123"/>
        <dbReference type="Rhea" id="RHEA-COMP:13883"/>
        <dbReference type="ChEBI" id="CHEBI:15377"/>
        <dbReference type="ChEBI" id="CHEBI:15378"/>
        <dbReference type="ChEBI" id="CHEBI:59874"/>
        <dbReference type="ChEBI" id="CHEBI:78442"/>
        <dbReference type="ChEBI" id="CHEBI:138191"/>
        <dbReference type="EC" id="3.1.1.29"/>
    </reaction>
</comment>
<comment type="function">
    <text evidence="7">Hydrolyzes ribosome-free peptidyl-tRNAs (with 1 or more amino acids incorporated), which drop off the ribosome during protein synthesis, or as a result of ribosome stalling.</text>
</comment>
<accession>A0ABX8B171</accession>
<keyword evidence="2 7" id="KW-0820">tRNA-binding</keyword>
<dbReference type="EC" id="3.1.1.29" evidence="1 7"/>
<comment type="similarity">
    <text evidence="5 7 9">Belongs to the PTH family.</text>
</comment>
<feature type="binding site" evidence="7">
    <location>
        <position position="64"/>
    </location>
    <ligand>
        <name>tRNA</name>
        <dbReference type="ChEBI" id="CHEBI:17843"/>
    </ligand>
</feature>
<evidence type="ECO:0000256" key="6">
    <source>
        <dbReference type="ARBA" id="ARBA00050038"/>
    </source>
</evidence>
<dbReference type="InterPro" id="IPR018171">
    <property type="entry name" value="Pept_tRNA_hydro_CS"/>
</dbReference>
<dbReference type="InterPro" id="IPR036416">
    <property type="entry name" value="Pept_tRNA_hydro_sf"/>
</dbReference>
<dbReference type="PROSITE" id="PS01196">
    <property type="entry name" value="PEPT_TRNA_HYDROL_2"/>
    <property type="match status" value="1"/>
</dbReference>
<feature type="binding site" evidence="7">
    <location>
        <position position="66"/>
    </location>
    <ligand>
        <name>tRNA</name>
        <dbReference type="ChEBI" id="CHEBI:17843"/>
    </ligand>
</feature>
<dbReference type="HAMAP" id="MF_00083">
    <property type="entry name" value="Pept_tRNA_hydro_bact"/>
    <property type="match status" value="1"/>
</dbReference>
<sequence length="187" mass="19912">MKCVVGLGNPGATYALTRHNIGFLVVDALAERAGRPIKLAECEALTGRITVGTEVVLLAKPQTFMNASGQAVALLCARYDCNPQRDLLAVVDDVALPFGRLRLRAKGSAGGHNGLKSLNAKLRTEHYARLRVGIGPAHPVENLADFVLSRFSAAEQAELPAVTARAADAVEAWVHYGIEPAMARFNA</sequence>
<protein>
    <recommendedName>
        <fullName evidence="6 7">Peptidyl-tRNA hydrolase</fullName>
        <shortName evidence="7">Pth</shortName>
        <ecNumber evidence="1 7">3.1.1.29</ecNumber>
    </recommendedName>
</protein>
<dbReference type="NCBIfam" id="TIGR00447">
    <property type="entry name" value="pth"/>
    <property type="match status" value="1"/>
</dbReference>
<dbReference type="CDD" id="cd00462">
    <property type="entry name" value="PTH"/>
    <property type="match status" value="1"/>
</dbReference>
<keyword evidence="11" id="KW-1185">Reference proteome</keyword>
<feature type="site" description="Discriminates between blocked and unblocked aminoacyl-tRNA" evidence="7">
    <location>
        <position position="9"/>
    </location>
</feature>
<evidence type="ECO:0000256" key="5">
    <source>
        <dbReference type="ARBA" id="ARBA00038063"/>
    </source>
</evidence>
<dbReference type="RefSeq" id="WP_211421717.1">
    <property type="nucleotide sequence ID" value="NZ_CP072642.1"/>
</dbReference>
<gene>
    <name evidence="7" type="primary">pth</name>
    <name evidence="10" type="ORF">J8C05_08055</name>
</gene>
<evidence type="ECO:0000256" key="1">
    <source>
        <dbReference type="ARBA" id="ARBA00013260"/>
    </source>
</evidence>
<evidence type="ECO:0000313" key="11">
    <source>
        <dbReference type="Proteomes" id="UP000677668"/>
    </source>
</evidence>
<keyword evidence="7" id="KW-0963">Cytoplasm</keyword>
<dbReference type="PROSITE" id="PS01195">
    <property type="entry name" value="PEPT_TRNA_HYDROL_1"/>
    <property type="match status" value="1"/>
</dbReference>
<evidence type="ECO:0000256" key="3">
    <source>
        <dbReference type="ARBA" id="ARBA00022801"/>
    </source>
</evidence>
<proteinExistence type="inferred from homology"/>
<organism evidence="10 11">
    <name type="scientific">Chloracidobacterium sp. N</name>
    <dbReference type="NCBI Taxonomy" id="2821540"/>
    <lineage>
        <taxon>Bacteria</taxon>
        <taxon>Pseudomonadati</taxon>
        <taxon>Acidobacteriota</taxon>
        <taxon>Terriglobia</taxon>
        <taxon>Terriglobales</taxon>
        <taxon>Acidobacteriaceae</taxon>
        <taxon>Chloracidobacterium</taxon>
        <taxon>Chloracidobacterium aggregatum</taxon>
    </lineage>
</organism>
<dbReference type="SUPFAM" id="SSF53178">
    <property type="entry name" value="Peptidyl-tRNA hydrolase-like"/>
    <property type="match status" value="1"/>
</dbReference>
<comment type="subunit">
    <text evidence="7">Monomer.</text>
</comment>
<evidence type="ECO:0000256" key="7">
    <source>
        <dbReference type="HAMAP-Rule" id="MF_00083"/>
    </source>
</evidence>
<feature type="binding site" evidence="7">
    <location>
        <position position="14"/>
    </location>
    <ligand>
        <name>tRNA</name>
        <dbReference type="ChEBI" id="CHEBI:17843"/>
    </ligand>
</feature>
<dbReference type="PANTHER" id="PTHR17224:SF1">
    <property type="entry name" value="PEPTIDYL-TRNA HYDROLASE"/>
    <property type="match status" value="1"/>
</dbReference>
<keyword evidence="3 7" id="KW-0378">Hydrolase</keyword>
<reference evidence="10 11" key="1">
    <citation type="submission" date="2021-03" db="EMBL/GenBank/DDBJ databases">
        <title>Genomic and phenotypic characterization of Chloracidobacterium isolates provides evidence for multiple species.</title>
        <authorList>
            <person name="Saini M.K."/>
            <person name="Costas A.M.G."/>
            <person name="Tank M."/>
            <person name="Bryant D.A."/>
        </authorList>
    </citation>
    <scope>NUCLEOTIDE SEQUENCE [LARGE SCALE GENOMIC DNA]</scope>
    <source>
        <strain evidence="10 11">N</strain>
    </source>
</reference>
<feature type="active site" description="Proton acceptor" evidence="7">
    <location>
        <position position="19"/>
    </location>
</feature>
<dbReference type="InterPro" id="IPR001328">
    <property type="entry name" value="Pept_tRNA_hydro"/>
</dbReference>
<evidence type="ECO:0000313" key="10">
    <source>
        <dbReference type="EMBL" id="QUV93326.1"/>
    </source>
</evidence>
<dbReference type="Proteomes" id="UP000677668">
    <property type="component" value="Chromosome 1"/>
</dbReference>
<dbReference type="Gene3D" id="3.40.50.1470">
    <property type="entry name" value="Peptidyl-tRNA hydrolase"/>
    <property type="match status" value="1"/>
</dbReference>
<feature type="binding site" evidence="7">
    <location>
        <position position="113"/>
    </location>
    <ligand>
        <name>tRNA</name>
        <dbReference type="ChEBI" id="CHEBI:17843"/>
    </ligand>
</feature>
<evidence type="ECO:0000256" key="2">
    <source>
        <dbReference type="ARBA" id="ARBA00022555"/>
    </source>
</evidence>
<comment type="subcellular location">
    <subcellularLocation>
        <location evidence="7">Cytoplasm</location>
    </subcellularLocation>
</comment>
<dbReference type="PANTHER" id="PTHR17224">
    <property type="entry name" value="PEPTIDYL-TRNA HYDROLASE"/>
    <property type="match status" value="1"/>
</dbReference>
<feature type="site" description="Stabilizes the basic form of H active site to accept a proton" evidence="7">
    <location>
        <position position="92"/>
    </location>
</feature>
<dbReference type="Pfam" id="PF01195">
    <property type="entry name" value="Pept_tRNA_hydro"/>
    <property type="match status" value="1"/>
</dbReference>
<dbReference type="GO" id="GO:0004045">
    <property type="term" value="F:peptidyl-tRNA hydrolase activity"/>
    <property type="evidence" value="ECO:0007669"/>
    <property type="project" value="UniProtKB-EC"/>
</dbReference>
<dbReference type="EMBL" id="CP072642">
    <property type="protein sequence ID" value="QUV93326.1"/>
    <property type="molecule type" value="Genomic_DNA"/>
</dbReference>
<keyword evidence="4 7" id="KW-0694">RNA-binding</keyword>
<comment type="function">
    <text evidence="7">Catalyzes the release of premature peptidyl moieties from peptidyl-tRNA molecules trapped in stalled 50S ribosomal subunits, and thus maintains levels of free tRNAs and 50S ribosomes.</text>
</comment>